<protein>
    <submittedName>
        <fullName evidence="2">Phosphotransferase family protein</fullName>
    </submittedName>
</protein>
<reference evidence="3" key="1">
    <citation type="journal article" date="2019" name="Int. J. Syst. Evol. Microbiol.">
        <title>The Global Catalogue of Microorganisms (GCM) 10K type strain sequencing project: providing services to taxonomists for standard genome sequencing and annotation.</title>
        <authorList>
            <consortium name="The Broad Institute Genomics Platform"/>
            <consortium name="The Broad Institute Genome Sequencing Center for Infectious Disease"/>
            <person name="Wu L."/>
            <person name="Ma J."/>
        </authorList>
    </citation>
    <scope>NUCLEOTIDE SEQUENCE [LARGE SCALE GENOMIC DNA]</scope>
    <source>
        <strain evidence="3">CCM 7491</strain>
    </source>
</reference>
<dbReference type="Proteomes" id="UP001595681">
    <property type="component" value="Unassembled WGS sequence"/>
</dbReference>
<evidence type="ECO:0000259" key="1">
    <source>
        <dbReference type="Pfam" id="PF01636"/>
    </source>
</evidence>
<dbReference type="RefSeq" id="WP_380798506.1">
    <property type="nucleotide sequence ID" value="NZ_JBHRVU010000005.1"/>
</dbReference>
<dbReference type="EMBL" id="JBHRVU010000005">
    <property type="protein sequence ID" value="MFC3443663.1"/>
    <property type="molecule type" value="Genomic_DNA"/>
</dbReference>
<dbReference type="CDD" id="cd05154">
    <property type="entry name" value="ACAD10_11_N-like"/>
    <property type="match status" value="1"/>
</dbReference>
<dbReference type="Pfam" id="PF01636">
    <property type="entry name" value="APH"/>
    <property type="match status" value="1"/>
</dbReference>
<proteinExistence type="predicted"/>
<name>A0ABV7NKE8_9SPHN</name>
<feature type="domain" description="Aminoglycoside phosphotransferase" evidence="1">
    <location>
        <begin position="42"/>
        <end position="268"/>
    </location>
</feature>
<accession>A0ABV7NKE8</accession>
<comment type="caution">
    <text evidence="2">The sequence shown here is derived from an EMBL/GenBank/DDBJ whole genome shotgun (WGS) entry which is preliminary data.</text>
</comment>
<dbReference type="Gene3D" id="3.90.1200.10">
    <property type="match status" value="1"/>
</dbReference>
<sequence length="368" mass="40794">MISRQEQFSGEEAPPAHLLLDLDRLAAYLAPRLPGMGRDLSATKFKGGQSNPTYRLAGPAGSFVLRRKPPGQLVASAHRIDREYHILSALAKTDIPAPRPYLYCADTDVIGSEFYIVEHVAGRIFWEADMAGCAPQERAAIYEDMNDILARLHAIDPGAVGLGDLARADGYAARNLMRWSSLYRQAELTPIADMDWLMEMLPRHLPKTEEICFIHGDYGLYNLIIAPNEPRISAVLDWEMATLGNPLIDLAHHLRAWWDLPDAGLAATSLVGADLPSLGIPAMDDYVARYCRRRGIAVPDMSWYLAYAQFRYAAMVQGILKRAADGTASSRVMVHSQDRVVRIAAMARQSLEQLLARDGADTVRSPRI</sequence>
<dbReference type="InterPro" id="IPR041726">
    <property type="entry name" value="ACAD10_11_N"/>
</dbReference>
<dbReference type="SUPFAM" id="SSF56112">
    <property type="entry name" value="Protein kinase-like (PK-like)"/>
    <property type="match status" value="1"/>
</dbReference>
<dbReference type="PANTHER" id="PTHR47829">
    <property type="entry name" value="HYDROLASE, PUTATIVE (AFU_ORTHOLOGUE AFUA_1G12880)-RELATED"/>
    <property type="match status" value="1"/>
</dbReference>
<dbReference type="InterPro" id="IPR011009">
    <property type="entry name" value="Kinase-like_dom_sf"/>
</dbReference>
<evidence type="ECO:0000313" key="2">
    <source>
        <dbReference type="EMBL" id="MFC3443663.1"/>
    </source>
</evidence>
<dbReference type="InterPro" id="IPR052898">
    <property type="entry name" value="ACAD10-like"/>
</dbReference>
<keyword evidence="3" id="KW-1185">Reference proteome</keyword>
<dbReference type="InterPro" id="IPR002575">
    <property type="entry name" value="Aminoglycoside_PTrfase"/>
</dbReference>
<dbReference type="PANTHER" id="PTHR47829:SF1">
    <property type="entry name" value="HAD FAMILY PHOSPHATASE"/>
    <property type="match status" value="1"/>
</dbReference>
<organism evidence="2 3">
    <name type="scientific">Sphingobium rhizovicinum</name>
    <dbReference type="NCBI Taxonomy" id="432308"/>
    <lineage>
        <taxon>Bacteria</taxon>
        <taxon>Pseudomonadati</taxon>
        <taxon>Pseudomonadota</taxon>
        <taxon>Alphaproteobacteria</taxon>
        <taxon>Sphingomonadales</taxon>
        <taxon>Sphingomonadaceae</taxon>
        <taxon>Sphingobium</taxon>
    </lineage>
</organism>
<gene>
    <name evidence="2" type="ORF">ACFOKF_21120</name>
</gene>
<evidence type="ECO:0000313" key="3">
    <source>
        <dbReference type="Proteomes" id="UP001595681"/>
    </source>
</evidence>
<dbReference type="Gene3D" id="3.30.200.20">
    <property type="entry name" value="Phosphorylase Kinase, domain 1"/>
    <property type="match status" value="1"/>
</dbReference>